<evidence type="ECO:0000313" key="9">
    <source>
        <dbReference type="Proteomes" id="UP000659654"/>
    </source>
</evidence>
<feature type="region of interest" description="Disordered" evidence="6">
    <location>
        <begin position="455"/>
        <end position="477"/>
    </location>
</feature>
<dbReference type="CDD" id="cd20819">
    <property type="entry name" value="C1_DEF8"/>
    <property type="match status" value="1"/>
</dbReference>
<dbReference type="Pfam" id="PF13901">
    <property type="entry name" value="RH_dom"/>
    <property type="match status" value="1"/>
</dbReference>
<dbReference type="InterPro" id="IPR051366">
    <property type="entry name" value="DEF8"/>
</dbReference>
<dbReference type="PANTHER" id="PTHR12326">
    <property type="entry name" value="PLECKSTRIN HOMOLOGY DOMAIN CONTAINING PROTEIN"/>
    <property type="match status" value="1"/>
</dbReference>
<dbReference type="PROSITE" id="PS00479">
    <property type="entry name" value="ZF_DAG_PE_1"/>
    <property type="match status" value="1"/>
</dbReference>
<keyword evidence="9" id="KW-1185">Reference proteome</keyword>
<feature type="compositionally biased region" description="Acidic residues" evidence="6">
    <location>
        <begin position="456"/>
        <end position="467"/>
    </location>
</feature>
<dbReference type="SUPFAM" id="SSF57889">
    <property type="entry name" value="Cysteine-rich domain"/>
    <property type="match status" value="1"/>
</dbReference>
<comment type="similarity">
    <text evidence="5">Belongs to the DEF8 family.</text>
</comment>
<protein>
    <submittedName>
        <fullName evidence="8">(pine wood nematode) hypothetical protein</fullName>
    </submittedName>
</protein>
<dbReference type="Pfam" id="PF00130">
    <property type="entry name" value="C1_1"/>
    <property type="match status" value="1"/>
</dbReference>
<evidence type="ECO:0000313" key="8">
    <source>
        <dbReference type="EMBL" id="CAD5219827.1"/>
    </source>
</evidence>
<dbReference type="SMR" id="A0A7I8WLG1"/>
<comment type="caution">
    <text evidence="8">The sequence shown here is derived from an EMBL/GenBank/DDBJ whole genome shotgun (WGS) entry which is preliminary data.</text>
</comment>
<evidence type="ECO:0000256" key="4">
    <source>
        <dbReference type="ARBA" id="ARBA00022833"/>
    </source>
</evidence>
<dbReference type="EMBL" id="CAJFCV020000003">
    <property type="protein sequence ID" value="CAG9105372.1"/>
    <property type="molecule type" value="Genomic_DNA"/>
</dbReference>
<dbReference type="PROSITE" id="PS50081">
    <property type="entry name" value="ZF_DAG_PE_2"/>
    <property type="match status" value="1"/>
</dbReference>
<keyword evidence="4" id="KW-0862">Zinc</keyword>
<feature type="region of interest" description="Disordered" evidence="6">
    <location>
        <begin position="37"/>
        <end position="62"/>
    </location>
</feature>
<accession>A0A7I8WLG1</accession>
<dbReference type="InterPro" id="IPR002219">
    <property type="entry name" value="PKC_DAG/PE"/>
</dbReference>
<dbReference type="Proteomes" id="UP000659654">
    <property type="component" value="Unassembled WGS sequence"/>
</dbReference>
<organism evidence="8 9">
    <name type="scientific">Bursaphelenchus xylophilus</name>
    <name type="common">Pinewood nematode worm</name>
    <name type="synonym">Aphelenchoides xylophilus</name>
    <dbReference type="NCBI Taxonomy" id="6326"/>
    <lineage>
        <taxon>Eukaryota</taxon>
        <taxon>Metazoa</taxon>
        <taxon>Ecdysozoa</taxon>
        <taxon>Nematoda</taxon>
        <taxon>Chromadorea</taxon>
        <taxon>Rhabditida</taxon>
        <taxon>Tylenchina</taxon>
        <taxon>Tylenchomorpha</taxon>
        <taxon>Aphelenchoidea</taxon>
        <taxon>Aphelenchoididae</taxon>
        <taxon>Bursaphelenchus</taxon>
    </lineage>
</organism>
<dbReference type="InterPro" id="IPR046349">
    <property type="entry name" value="C1-like_sf"/>
</dbReference>
<dbReference type="SMART" id="SM00109">
    <property type="entry name" value="C1"/>
    <property type="match status" value="1"/>
</dbReference>
<feature type="domain" description="Phorbol-ester/DAG-type" evidence="7">
    <location>
        <begin position="149"/>
        <end position="200"/>
    </location>
</feature>
<dbReference type="InterPro" id="IPR025258">
    <property type="entry name" value="RH_dom"/>
</dbReference>
<dbReference type="OrthoDB" id="1918044at2759"/>
<evidence type="ECO:0000259" key="7">
    <source>
        <dbReference type="PROSITE" id="PS50081"/>
    </source>
</evidence>
<dbReference type="Gene3D" id="3.30.60.20">
    <property type="match status" value="1"/>
</dbReference>
<dbReference type="InterPro" id="IPR036280">
    <property type="entry name" value="Multihaem_cyt_sf"/>
</dbReference>
<sequence>MPKNSWHSAKCVATRDFPSSSWLLTSLTSIASRNSADFNLMTSPPKDPEPMSPEDDEPDISESDFANFVDHQIDRLIRAERIKNPDLTALEELKVAVGFCRRFLSDGTSDHDKRTKVMAKLVDLKLEQDQIEEQIQFGEFVEPIKKHRGHEFALQSSSGRNPYCEICVSTIWRISQQWRKCKVCGLRTHDKCINEVKRPCAGLKTRRDNFKLNLSLCPESGLMAQTYKCFECLRPIGFGKGPELEPRICDYTGKYYCKKCHWNDEMVIPARVVRNWDCTKRPVCRASKQLLSLVEQKPIINLNRDNPALFKYVGALQKMQKLRSSIMFMKCYFVCCRQARKLRILQHLNKYQHFVESEDMYSLTDLVQVATGPIVQEVEQVVEIFKTHITHDCEICKGNAFICELCDDDHLIFPFNEGVSICKTCYACFHKPCFDRRSKRCTRCQRRRSRKAVVTVEEDETEEEQMDEEQKKITEANASTATLVGSVQEEKGIEIGVVKENEEIAMSLAEEMREMEMKNESQC</sequence>
<dbReference type="EMBL" id="CAJFDI010000003">
    <property type="protein sequence ID" value="CAD5219827.1"/>
    <property type="molecule type" value="Genomic_DNA"/>
</dbReference>
<dbReference type="PANTHER" id="PTHR12326:SF3">
    <property type="entry name" value="DIFFERENTIALLY EXPRESSED IN FDCP 8 HOMOLOG"/>
    <property type="match status" value="1"/>
</dbReference>
<evidence type="ECO:0000256" key="1">
    <source>
        <dbReference type="ARBA" id="ARBA00022723"/>
    </source>
</evidence>
<evidence type="ECO:0000256" key="6">
    <source>
        <dbReference type="SAM" id="MobiDB-lite"/>
    </source>
</evidence>
<dbReference type="SUPFAM" id="SSF48695">
    <property type="entry name" value="Multiheme cytochromes"/>
    <property type="match status" value="1"/>
</dbReference>
<evidence type="ECO:0000256" key="2">
    <source>
        <dbReference type="ARBA" id="ARBA00022737"/>
    </source>
</evidence>
<evidence type="ECO:0000256" key="3">
    <source>
        <dbReference type="ARBA" id="ARBA00022771"/>
    </source>
</evidence>
<keyword evidence="2" id="KW-0677">Repeat</keyword>
<dbReference type="Proteomes" id="UP000582659">
    <property type="component" value="Unassembled WGS sequence"/>
</dbReference>
<dbReference type="AlphaFoldDB" id="A0A7I8WLG1"/>
<proteinExistence type="inferred from homology"/>
<dbReference type="InterPro" id="IPR047983">
    <property type="entry name" value="DEF8_C1"/>
</dbReference>
<evidence type="ECO:0000256" key="5">
    <source>
        <dbReference type="ARBA" id="ARBA00029450"/>
    </source>
</evidence>
<gene>
    <name evidence="8" type="ORF">BXYJ_LOCUS5873</name>
</gene>
<dbReference type="SMART" id="SM01175">
    <property type="entry name" value="DUF4206"/>
    <property type="match status" value="1"/>
</dbReference>
<dbReference type="GO" id="GO:0008270">
    <property type="term" value="F:zinc ion binding"/>
    <property type="evidence" value="ECO:0007669"/>
    <property type="project" value="UniProtKB-KW"/>
</dbReference>
<reference evidence="8" key="1">
    <citation type="submission" date="2020-09" db="EMBL/GenBank/DDBJ databases">
        <authorList>
            <person name="Kikuchi T."/>
        </authorList>
    </citation>
    <scope>NUCLEOTIDE SEQUENCE</scope>
    <source>
        <strain evidence="8">Ka4C1</strain>
    </source>
</reference>
<keyword evidence="1" id="KW-0479">Metal-binding</keyword>
<name>A0A7I8WLG1_BURXY</name>
<feature type="compositionally biased region" description="Acidic residues" evidence="6">
    <location>
        <begin position="52"/>
        <end position="62"/>
    </location>
</feature>
<keyword evidence="3" id="KW-0863">Zinc-finger</keyword>